<keyword evidence="1" id="KW-0560">Oxidoreductase</keyword>
<sequence>MVAISEIRQQITNVKNLGSGLVAVFVGGTSGIGLSTAREFTRYAAAPHIYLIGRNEAQASEIISELQTINGSATVSFIKSDVSLLKNVDEACQEISKKESKVNLLFLSAGILTTKGRTETSEGIDKKLSLHYYSRMRFTQNLIPQLDQAASSGSLARVVSVLGPSTEGKLIEDDLDLQKNYSLPNAATHAVTMTSLSMIHLAASNPTISFIHSAPGGVKTNIMRDFNPLAKGLAHGAFALLSPIGSRIGLIGVKESGERHVYASTYGKFAPKDQKVETLGADGEKGSGAYRVHFDSSIVESKQDLIKEYLGRGMVKTVWEHTMGVIDKAVGK</sequence>
<dbReference type="InterPro" id="IPR002347">
    <property type="entry name" value="SDR_fam"/>
</dbReference>
<dbReference type="PRINTS" id="PR00081">
    <property type="entry name" value="GDHRDH"/>
</dbReference>
<evidence type="ECO:0000313" key="3">
    <source>
        <dbReference type="Proteomes" id="UP000053095"/>
    </source>
</evidence>
<organism evidence="2 3">
    <name type="scientific">Talaromyces pinophilus</name>
    <name type="common">Penicillium pinophilum</name>
    <dbReference type="NCBI Taxonomy" id="128442"/>
    <lineage>
        <taxon>Eukaryota</taxon>
        <taxon>Fungi</taxon>
        <taxon>Dikarya</taxon>
        <taxon>Ascomycota</taxon>
        <taxon>Pezizomycotina</taxon>
        <taxon>Eurotiomycetes</taxon>
        <taxon>Eurotiomycetidae</taxon>
        <taxon>Eurotiales</taxon>
        <taxon>Trichocomaceae</taxon>
        <taxon>Talaromyces</taxon>
        <taxon>Talaromyces sect. Talaromyces</taxon>
    </lineage>
</organism>
<dbReference type="InterPro" id="IPR052228">
    <property type="entry name" value="Sec_Metab_Biosynth_Oxidored"/>
</dbReference>
<dbReference type="Gene3D" id="3.40.50.720">
    <property type="entry name" value="NAD(P)-binding Rossmann-like Domain"/>
    <property type="match status" value="1"/>
</dbReference>
<proteinExistence type="predicted"/>
<evidence type="ECO:0008006" key="4">
    <source>
        <dbReference type="Google" id="ProtNLM"/>
    </source>
</evidence>
<dbReference type="AlphaFoldDB" id="A0A478ECB7"/>
<dbReference type="InterPro" id="IPR036291">
    <property type="entry name" value="NAD(P)-bd_dom_sf"/>
</dbReference>
<dbReference type="Pfam" id="PF00106">
    <property type="entry name" value="adh_short"/>
    <property type="match status" value="1"/>
</dbReference>
<gene>
    <name evidence="2" type="ORF">TCE0_044f16532</name>
</gene>
<dbReference type="Proteomes" id="UP000053095">
    <property type="component" value="Unassembled WGS sequence"/>
</dbReference>
<dbReference type="SUPFAM" id="SSF51735">
    <property type="entry name" value="NAD(P)-binding Rossmann-fold domains"/>
    <property type="match status" value="1"/>
</dbReference>
<dbReference type="PANTHER" id="PTHR47534:SF2">
    <property type="entry name" value="KETOREDUCTASE (KR) DOMAIN-CONTAINING PROTEIN-RELATED"/>
    <property type="match status" value="1"/>
</dbReference>
<dbReference type="GO" id="GO:0016491">
    <property type="term" value="F:oxidoreductase activity"/>
    <property type="evidence" value="ECO:0007669"/>
    <property type="project" value="UniProtKB-KW"/>
</dbReference>
<name>A0A478ECB7_TALPI</name>
<evidence type="ECO:0000256" key="1">
    <source>
        <dbReference type="ARBA" id="ARBA00023002"/>
    </source>
</evidence>
<reference evidence="3" key="1">
    <citation type="journal article" date="2015" name="Genome Announc.">
        <title>Draft genome sequence of Talaromyces cellulolyticus strain Y-94, a source of lignocellulosic biomass-degrading enzymes.</title>
        <authorList>
            <person name="Fujii T."/>
            <person name="Koike H."/>
            <person name="Sawayama S."/>
            <person name="Yano S."/>
            <person name="Inoue H."/>
        </authorList>
    </citation>
    <scope>NUCLEOTIDE SEQUENCE [LARGE SCALE GENOMIC DNA]</scope>
    <source>
        <strain evidence="3">Y-94</strain>
    </source>
</reference>
<evidence type="ECO:0000313" key="2">
    <source>
        <dbReference type="EMBL" id="GAM42498.1"/>
    </source>
</evidence>
<dbReference type="EMBL" id="DF933840">
    <property type="protein sequence ID" value="GAM42498.1"/>
    <property type="molecule type" value="Genomic_DNA"/>
</dbReference>
<keyword evidence="3" id="KW-1185">Reference proteome</keyword>
<accession>A0A478ECB7</accession>
<dbReference type="PANTHER" id="PTHR47534">
    <property type="entry name" value="YALI0E05731P"/>
    <property type="match status" value="1"/>
</dbReference>
<protein>
    <recommendedName>
        <fullName evidence="4">Short-chain dehydrogenase/reductase</fullName>
    </recommendedName>
</protein>